<evidence type="ECO:0000313" key="2">
    <source>
        <dbReference type="Proteomes" id="UP000286134"/>
    </source>
</evidence>
<reference evidence="1 2" key="1">
    <citation type="journal article" date="2018" name="BMC Genomics">
        <title>Comparative genome analyses reveal sequence features reflecting distinct modes of host-adaptation between dicot and monocot powdery mildew.</title>
        <authorList>
            <person name="Wu Y."/>
            <person name="Ma X."/>
            <person name="Pan Z."/>
            <person name="Kale S.D."/>
            <person name="Song Y."/>
            <person name="King H."/>
            <person name="Zhang Q."/>
            <person name="Presley C."/>
            <person name="Deng X."/>
            <person name="Wei C.I."/>
            <person name="Xiao S."/>
        </authorList>
    </citation>
    <scope>NUCLEOTIDE SEQUENCE [LARGE SCALE GENOMIC DNA]</scope>
    <source>
        <strain evidence="1">UMSG2</strain>
    </source>
</reference>
<dbReference type="AlphaFoldDB" id="A0A420HKZ8"/>
<sequence>MTLWRQCVGKPFLIDSDTLGSILEFPKYVKNFIIRHPISGDALGFCATHLSPADRNGEKYIACLALIFVHYFHRNEGIGMSLYRHAIEELKKAHGVIRIKLGSSFPRILYGPLQEMASQDNWFRRRGWQFYRNLPGQGRAVCDFVLDFSDWVFDSSTKVPFTFREANQGDKSKVLDLLKSRSFDMYVKMGWYDQYIKVLNGLNPDDIVLALEDEVIVAMALTYKTRSESKSQYNLPWAGIAGNDLGGLTCVFLSSDKAVTTKAEIRNGLLNAVVVKLKNQNRKRLFWDGISEDIDDLKKLGFHEWAKYREIWRDVMNDN</sequence>
<dbReference type="InterPro" id="IPR016181">
    <property type="entry name" value="Acyl_CoA_acyltransferase"/>
</dbReference>
<comment type="caution">
    <text evidence="1">The sequence shown here is derived from an EMBL/GenBank/DDBJ whole genome shotgun (WGS) entry which is preliminary data.</text>
</comment>
<dbReference type="CDD" id="cd04301">
    <property type="entry name" value="NAT_SF"/>
    <property type="match status" value="1"/>
</dbReference>
<proteinExistence type="predicted"/>
<evidence type="ECO:0000313" key="1">
    <source>
        <dbReference type="EMBL" id="RKF58108.1"/>
    </source>
</evidence>
<gene>
    <name evidence="1" type="ORF">OnM2_069038</name>
</gene>
<organism evidence="1 2">
    <name type="scientific">Erysiphe neolycopersici</name>
    <dbReference type="NCBI Taxonomy" id="212602"/>
    <lineage>
        <taxon>Eukaryota</taxon>
        <taxon>Fungi</taxon>
        <taxon>Dikarya</taxon>
        <taxon>Ascomycota</taxon>
        <taxon>Pezizomycotina</taxon>
        <taxon>Leotiomycetes</taxon>
        <taxon>Erysiphales</taxon>
        <taxon>Erysiphaceae</taxon>
        <taxon>Erysiphe</taxon>
    </lineage>
</organism>
<dbReference type="EMBL" id="MCFK01006985">
    <property type="protein sequence ID" value="RKF58108.1"/>
    <property type="molecule type" value="Genomic_DNA"/>
</dbReference>
<accession>A0A420HKZ8</accession>
<name>A0A420HKZ8_9PEZI</name>
<keyword evidence="1" id="KW-0808">Transferase</keyword>
<dbReference type="SUPFAM" id="SSF55729">
    <property type="entry name" value="Acyl-CoA N-acyltransferases (Nat)"/>
    <property type="match status" value="1"/>
</dbReference>
<keyword evidence="2" id="KW-1185">Reference proteome</keyword>
<dbReference type="OrthoDB" id="47059at2759"/>
<dbReference type="GO" id="GO:0016746">
    <property type="term" value="F:acyltransferase activity"/>
    <property type="evidence" value="ECO:0007669"/>
    <property type="project" value="UniProtKB-KW"/>
</dbReference>
<dbReference type="Gene3D" id="3.40.630.30">
    <property type="match status" value="1"/>
</dbReference>
<dbReference type="Proteomes" id="UP000286134">
    <property type="component" value="Unassembled WGS sequence"/>
</dbReference>
<keyword evidence="1" id="KW-0012">Acyltransferase</keyword>
<protein>
    <submittedName>
        <fullName evidence="1">Putative acyl-n-acyltransferase</fullName>
    </submittedName>
</protein>